<evidence type="ECO:0000256" key="2">
    <source>
        <dbReference type="SAM" id="Phobius"/>
    </source>
</evidence>
<keyword evidence="5" id="KW-1185">Reference proteome</keyword>
<evidence type="ECO:0008006" key="6">
    <source>
        <dbReference type="Google" id="ProtNLM"/>
    </source>
</evidence>
<feature type="transmembrane region" description="Helical" evidence="2">
    <location>
        <begin position="263"/>
        <end position="284"/>
    </location>
</feature>
<evidence type="ECO:0000313" key="4">
    <source>
        <dbReference type="EMBL" id="KAJ7205305.1"/>
    </source>
</evidence>
<keyword evidence="2" id="KW-0812">Transmembrane</keyword>
<evidence type="ECO:0000313" key="5">
    <source>
        <dbReference type="Proteomes" id="UP001219525"/>
    </source>
</evidence>
<dbReference type="Proteomes" id="UP001219525">
    <property type="component" value="Unassembled WGS sequence"/>
</dbReference>
<protein>
    <recommendedName>
        <fullName evidence="6">Thioredoxin-like fold domain-containing protein</fullName>
    </recommendedName>
</protein>
<feature type="chain" id="PRO_5042076345" description="Thioredoxin-like fold domain-containing protein" evidence="3">
    <location>
        <begin position="16"/>
        <end position="336"/>
    </location>
</feature>
<evidence type="ECO:0000256" key="1">
    <source>
        <dbReference type="SAM" id="MobiDB-lite"/>
    </source>
</evidence>
<feature type="signal peptide" evidence="3">
    <location>
        <begin position="1"/>
        <end position="15"/>
    </location>
</feature>
<keyword evidence="3" id="KW-0732">Signal</keyword>
<reference evidence="4" key="1">
    <citation type="submission" date="2023-03" db="EMBL/GenBank/DDBJ databases">
        <title>Massive genome expansion in bonnet fungi (Mycena s.s.) driven by repeated elements and novel gene families across ecological guilds.</title>
        <authorList>
            <consortium name="Lawrence Berkeley National Laboratory"/>
            <person name="Harder C.B."/>
            <person name="Miyauchi S."/>
            <person name="Viragh M."/>
            <person name="Kuo A."/>
            <person name="Thoen E."/>
            <person name="Andreopoulos B."/>
            <person name="Lu D."/>
            <person name="Skrede I."/>
            <person name="Drula E."/>
            <person name="Henrissat B."/>
            <person name="Morin E."/>
            <person name="Kohler A."/>
            <person name="Barry K."/>
            <person name="LaButti K."/>
            <person name="Morin E."/>
            <person name="Salamov A."/>
            <person name="Lipzen A."/>
            <person name="Mereny Z."/>
            <person name="Hegedus B."/>
            <person name="Baldrian P."/>
            <person name="Stursova M."/>
            <person name="Weitz H."/>
            <person name="Taylor A."/>
            <person name="Grigoriev I.V."/>
            <person name="Nagy L.G."/>
            <person name="Martin F."/>
            <person name="Kauserud H."/>
        </authorList>
    </citation>
    <scope>NUCLEOTIDE SEQUENCE</scope>
    <source>
        <strain evidence="4">9144</strain>
    </source>
</reference>
<accession>A0AAD6VBS5</accession>
<proteinExistence type="predicted"/>
<keyword evidence="2" id="KW-0472">Membrane</keyword>
<dbReference type="EMBL" id="JARJCW010000044">
    <property type="protein sequence ID" value="KAJ7205305.1"/>
    <property type="molecule type" value="Genomic_DNA"/>
</dbReference>
<dbReference type="AlphaFoldDB" id="A0AAD6VBS5"/>
<evidence type="ECO:0000256" key="3">
    <source>
        <dbReference type="SAM" id="SignalP"/>
    </source>
</evidence>
<sequence length="336" mass="36601">MKLSYVLALATAVNAQYLSSGWTPGQAVTAEGAAPSFVGVPRQAAEPAQPASLSSLFDMKRILSSESVKGLLAKAGINITEQLEVAAAAAAVSPWDTRIPLITDDNYVDMVVNETMTEEEERQRVWVIIVSALSTRQEGISKFLDGVFDDAYNETMIAADLPHVRWARIDYLNVTYVTTRWNLWVSPSFVILQDRGQTLRFYRPNQLRIVDGALREFLKQQAYLATPPWSGAFAPGGSRGFVLEYFAKFMTWQYLISIRIPRWILFIVTGAAASFLVNILHGFGPKKKSEPAPRAVTRPAAGAATPATTDEAAAAPAAPLPASPSGAKQRKGKGKK</sequence>
<feature type="region of interest" description="Disordered" evidence="1">
    <location>
        <begin position="286"/>
        <end position="336"/>
    </location>
</feature>
<comment type="caution">
    <text evidence="4">The sequence shown here is derived from an EMBL/GenBank/DDBJ whole genome shotgun (WGS) entry which is preliminary data.</text>
</comment>
<feature type="compositionally biased region" description="Low complexity" evidence="1">
    <location>
        <begin position="292"/>
        <end position="317"/>
    </location>
</feature>
<gene>
    <name evidence="4" type="ORF">GGX14DRAFT_645322</name>
</gene>
<keyword evidence="2" id="KW-1133">Transmembrane helix</keyword>
<organism evidence="4 5">
    <name type="scientific">Mycena pura</name>
    <dbReference type="NCBI Taxonomy" id="153505"/>
    <lineage>
        <taxon>Eukaryota</taxon>
        <taxon>Fungi</taxon>
        <taxon>Dikarya</taxon>
        <taxon>Basidiomycota</taxon>
        <taxon>Agaricomycotina</taxon>
        <taxon>Agaricomycetes</taxon>
        <taxon>Agaricomycetidae</taxon>
        <taxon>Agaricales</taxon>
        <taxon>Marasmiineae</taxon>
        <taxon>Mycenaceae</taxon>
        <taxon>Mycena</taxon>
    </lineage>
</organism>
<name>A0AAD6VBS5_9AGAR</name>